<keyword evidence="1" id="KW-0378">Hydrolase</keyword>
<reference evidence="6" key="2">
    <citation type="submission" date="2020-09" db="EMBL/GenBank/DDBJ databases">
        <authorList>
            <person name="Sun Q."/>
            <person name="Zhou Y."/>
        </authorList>
    </citation>
    <scope>NUCLEOTIDE SEQUENCE</scope>
    <source>
        <strain evidence="6">CGMCC 1.15371</strain>
    </source>
</reference>
<evidence type="ECO:0000256" key="1">
    <source>
        <dbReference type="ARBA" id="ARBA00022801"/>
    </source>
</evidence>
<dbReference type="Proteomes" id="UP000628775">
    <property type="component" value="Unassembled WGS sequence"/>
</dbReference>
<dbReference type="GO" id="GO:0071555">
    <property type="term" value="P:cell wall organization"/>
    <property type="evidence" value="ECO:0007669"/>
    <property type="project" value="UniProtKB-KW"/>
</dbReference>
<keyword evidence="4" id="KW-0812">Transmembrane</keyword>
<reference evidence="6" key="1">
    <citation type="journal article" date="2014" name="Int. J. Syst. Evol. Microbiol.">
        <title>Complete genome sequence of Corynebacterium casei LMG S-19264T (=DSM 44701T), isolated from a smear-ripened cheese.</title>
        <authorList>
            <consortium name="US DOE Joint Genome Institute (JGI-PGF)"/>
            <person name="Walter F."/>
            <person name="Albersmeier A."/>
            <person name="Kalinowski J."/>
            <person name="Ruckert C."/>
        </authorList>
    </citation>
    <scope>NUCLEOTIDE SEQUENCE</scope>
    <source>
        <strain evidence="6">CGMCC 1.15371</strain>
    </source>
</reference>
<dbReference type="InterPro" id="IPR017293">
    <property type="entry name" value="N-acetylmuramoyl-L-ala_amidase"/>
</dbReference>
<dbReference type="PANTHER" id="PTHR30404:SF0">
    <property type="entry name" value="N-ACETYLMURAMOYL-L-ALANINE AMIDASE AMIC"/>
    <property type="match status" value="1"/>
</dbReference>
<protein>
    <submittedName>
        <fullName evidence="6">N-acetylmuramoyl-L-alanine amidase</fullName>
    </submittedName>
</protein>
<feature type="compositionally biased region" description="Low complexity" evidence="3">
    <location>
        <begin position="256"/>
        <end position="277"/>
    </location>
</feature>
<comment type="caution">
    <text evidence="6">The sequence shown here is derived from an EMBL/GenBank/DDBJ whole genome shotgun (WGS) entry which is preliminary data.</text>
</comment>
<dbReference type="Pfam" id="PF01520">
    <property type="entry name" value="Amidase_3"/>
    <property type="match status" value="1"/>
</dbReference>
<feature type="domain" description="SH3b" evidence="5">
    <location>
        <begin position="38"/>
        <end position="102"/>
    </location>
</feature>
<dbReference type="AlphaFoldDB" id="A0A8J2YI98"/>
<sequence length="468" mass="51551">MKTLTLYKQHLTTLIGFFILCMIVIMIITGFTHTTKAQEVERVTVTAPTLNIRSDAGTQYPVLGKVHKGDSLSVLESTKDWDKIEWGDHQVGWVAHWLVADQSAPTHGTAVTSKVKGLNVHQQANINSSIIDHINPDQSYSLLGEANKLLKIQLNSATGWVASWLVQQEHTQSDSQTQPGQTENVQAKVSAPILNIREQPALSAKIVGKLKEGQTITINEQTNGWGKSAQGWVSMQYLTKQSQTQAQPKKAEHVTAKTQTSTAATHQTTKTKTQHAASKTKDKATAAAPLKNKIIVLDPGHGGKDNGTTSLNHVHEKQLTLETAKIVAKKLEKAGAHVILTRTSDTFIPLEERANLSRKEQADAFISLHYNYSSDHSAHGIVGFYYNPSRDQSLAADLQSQLIKSTGLVDRHVQYGDLSVLRNNSQPSTLIELGFLSNTKEELHVEQSAYREQVAQGIYQGLMQYFSN</sequence>
<dbReference type="InterPro" id="IPR003646">
    <property type="entry name" value="SH3-like_bac-type"/>
</dbReference>
<keyword evidence="7" id="KW-1185">Reference proteome</keyword>
<dbReference type="InterPro" id="IPR050695">
    <property type="entry name" value="N-acetylmuramoyl_amidase_3"/>
</dbReference>
<keyword evidence="4" id="KW-0472">Membrane</keyword>
<dbReference type="PROSITE" id="PS51781">
    <property type="entry name" value="SH3B"/>
    <property type="match status" value="1"/>
</dbReference>
<feature type="region of interest" description="Disordered" evidence="3">
    <location>
        <begin position="243"/>
        <end position="285"/>
    </location>
</feature>
<keyword evidence="2" id="KW-0961">Cell wall biogenesis/degradation</keyword>
<dbReference type="PANTHER" id="PTHR30404">
    <property type="entry name" value="N-ACETYLMURAMOYL-L-ALANINE AMIDASE"/>
    <property type="match status" value="1"/>
</dbReference>
<dbReference type="Gene3D" id="2.30.30.40">
    <property type="entry name" value="SH3 Domains"/>
    <property type="match status" value="3"/>
</dbReference>
<dbReference type="PIRSF" id="PIRSF037846">
    <property type="entry name" value="Autolysin_YrvJ_prd"/>
    <property type="match status" value="1"/>
</dbReference>
<proteinExistence type="predicted"/>
<organism evidence="6 7">
    <name type="scientific">Pullulanibacillus camelliae</name>
    <dbReference type="NCBI Taxonomy" id="1707096"/>
    <lineage>
        <taxon>Bacteria</taxon>
        <taxon>Bacillati</taxon>
        <taxon>Bacillota</taxon>
        <taxon>Bacilli</taxon>
        <taxon>Bacillales</taxon>
        <taxon>Sporolactobacillaceae</taxon>
        <taxon>Pullulanibacillus</taxon>
    </lineage>
</organism>
<accession>A0A8J2YI98</accession>
<evidence type="ECO:0000313" key="7">
    <source>
        <dbReference type="Proteomes" id="UP000628775"/>
    </source>
</evidence>
<dbReference type="GO" id="GO:0009253">
    <property type="term" value="P:peptidoglycan catabolic process"/>
    <property type="evidence" value="ECO:0007669"/>
    <property type="project" value="InterPro"/>
</dbReference>
<dbReference type="RefSeq" id="WP_188694011.1">
    <property type="nucleotide sequence ID" value="NZ_BMIR01000010.1"/>
</dbReference>
<feature type="transmembrane region" description="Helical" evidence="4">
    <location>
        <begin position="12"/>
        <end position="32"/>
    </location>
</feature>
<dbReference type="SMART" id="SM00646">
    <property type="entry name" value="Ami_3"/>
    <property type="match status" value="1"/>
</dbReference>
<evidence type="ECO:0000256" key="4">
    <source>
        <dbReference type="SAM" id="Phobius"/>
    </source>
</evidence>
<dbReference type="GO" id="GO:0008745">
    <property type="term" value="F:N-acetylmuramoyl-L-alanine amidase activity"/>
    <property type="evidence" value="ECO:0007669"/>
    <property type="project" value="InterPro"/>
</dbReference>
<evidence type="ECO:0000259" key="5">
    <source>
        <dbReference type="PROSITE" id="PS51781"/>
    </source>
</evidence>
<dbReference type="SUPFAM" id="SSF53187">
    <property type="entry name" value="Zn-dependent exopeptidases"/>
    <property type="match status" value="1"/>
</dbReference>
<dbReference type="SMART" id="SM00287">
    <property type="entry name" value="SH3b"/>
    <property type="match status" value="3"/>
</dbReference>
<evidence type="ECO:0000256" key="3">
    <source>
        <dbReference type="SAM" id="MobiDB-lite"/>
    </source>
</evidence>
<dbReference type="GO" id="GO:0030288">
    <property type="term" value="C:outer membrane-bounded periplasmic space"/>
    <property type="evidence" value="ECO:0007669"/>
    <property type="project" value="TreeGrafter"/>
</dbReference>
<dbReference type="InterPro" id="IPR002508">
    <property type="entry name" value="MurNAc-LAA_cat"/>
</dbReference>
<gene>
    <name evidence="6" type="ORF">GCM10011391_23490</name>
</gene>
<evidence type="ECO:0000313" key="6">
    <source>
        <dbReference type="EMBL" id="GGE43978.1"/>
    </source>
</evidence>
<dbReference type="Gene3D" id="3.40.630.40">
    <property type="entry name" value="Zn-dependent exopeptidases"/>
    <property type="match status" value="1"/>
</dbReference>
<keyword evidence="4" id="KW-1133">Transmembrane helix</keyword>
<dbReference type="Pfam" id="PF08239">
    <property type="entry name" value="SH3_3"/>
    <property type="match status" value="2"/>
</dbReference>
<evidence type="ECO:0000256" key="2">
    <source>
        <dbReference type="ARBA" id="ARBA00023316"/>
    </source>
</evidence>
<name>A0A8J2YI98_9BACL</name>
<dbReference type="EMBL" id="BMIR01000010">
    <property type="protein sequence ID" value="GGE43978.1"/>
    <property type="molecule type" value="Genomic_DNA"/>
</dbReference>
<dbReference type="CDD" id="cd02696">
    <property type="entry name" value="MurNAc-LAA"/>
    <property type="match status" value="1"/>
</dbReference>